<dbReference type="EMBL" id="BLJE01000004">
    <property type="protein sequence ID" value="GFE66319.1"/>
    <property type="molecule type" value="Genomic_DNA"/>
</dbReference>
<dbReference type="Gene3D" id="1.10.10.1320">
    <property type="entry name" value="Anti-sigma factor, zinc-finger domain"/>
    <property type="match status" value="1"/>
</dbReference>
<dbReference type="Pfam" id="PF12973">
    <property type="entry name" value="Cupin_7"/>
    <property type="match status" value="1"/>
</dbReference>
<evidence type="ECO:0000313" key="3">
    <source>
        <dbReference type="Proteomes" id="UP000436822"/>
    </source>
</evidence>
<dbReference type="NCBIfam" id="TIGR02451">
    <property type="entry name" value="anti_sig_ChrR"/>
    <property type="match status" value="1"/>
</dbReference>
<dbReference type="RefSeq" id="WP_159809245.1">
    <property type="nucleotide sequence ID" value="NZ_BLJE01000004.1"/>
</dbReference>
<sequence length="218" mass="23482">MDNINHHLTDQLLLSYAAGTLPEAFSLVLATHISMCDECRARLGAFETVGGAMLEASVDNATEVDLASTLKLIAGGPKDPILVKPLAQKRESRVFPQALTNYVGGDLASVKWRSVGMGVRQSILKTSGEATVRLLHIPAGCAVPDHGHRGLELTLVLQGAFRDETDRFARGDIEVANEDMEHTPVAEEGMDCICLAATDAPLRFNGIVPRIAQPFLRI</sequence>
<organism evidence="2 3">
    <name type="scientific">Litoreibacter roseus</name>
    <dbReference type="NCBI Taxonomy" id="2601869"/>
    <lineage>
        <taxon>Bacteria</taxon>
        <taxon>Pseudomonadati</taxon>
        <taxon>Pseudomonadota</taxon>
        <taxon>Alphaproteobacteria</taxon>
        <taxon>Rhodobacterales</taxon>
        <taxon>Roseobacteraceae</taxon>
        <taxon>Litoreibacter</taxon>
    </lineage>
</organism>
<accession>A0A6N6JLN7</accession>
<comment type="caution">
    <text evidence="2">The sequence shown here is derived from an EMBL/GenBank/DDBJ whole genome shotgun (WGS) entry which is preliminary data.</text>
</comment>
<dbReference type="Proteomes" id="UP000436822">
    <property type="component" value="Unassembled WGS sequence"/>
</dbReference>
<reference evidence="2 3" key="1">
    <citation type="submission" date="2019-12" db="EMBL/GenBank/DDBJ databases">
        <title>Litoreibacter badius sp. nov., a novel bacteriochlorophyll a-containing bacterium in the genus Litoreibacter.</title>
        <authorList>
            <person name="Kanamuro M."/>
            <person name="Takabe Y."/>
            <person name="Mori K."/>
            <person name="Takaichi S."/>
            <person name="Hanada S."/>
        </authorList>
    </citation>
    <scope>NUCLEOTIDE SEQUENCE [LARGE SCALE GENOMIC DNA]</scope>
    <source>
        <strain evidence="2 3">K6</strain>
    </source>
</reference>
<evidence type="ECO:0000259" key="1">
    <source>
        <dbReference type="Pfam" id="PF12973"/>
    </source>
</evidence>
<keyword evidence="3" id="KW-1185">Reference proteome</keyword>
<dbReference type="OrthoDB" id="2988517at2"/>
<evidence type="ECO:0000313" key="2">
    <source>
        <dbReference type="EMBL" id="GFE66319.1"/>
    </source>
</evidence>
<dbReference type="CDD" id="cd20301">
    <property type="entry name" value="cupin_ChrR"/>
    <property type="match status" value="1"/>
</dbReference>
<name>A0A6N6JLN7_9RHOB</name>
<dbReference type="SUPFAM" id="SSF51182">
    <property type="entry name" value="RmlC-like cupins"/>
    <property type="match status" value="1"/>
</dbReference>
<dbReference type="InterPro" id="IPR011051">
    <property type="entry name" value="RmlC_Cupin_sf"/>
</dbReference>
<protein>
    <submittedName>
        <fullName evidence="2">Anti-sigma-E factor ChrR</fullName>
    </submittedName>
</protein>
<gene>
    <name evidence="2" type="primary">chrR</name>
    <name evidence="2" type="ORF">KIN_33930</name>
</gene>
<proteinExistence type="predicted"/>
<dbReference type="AlphaFoldDB" id="A0A6N6JLN7"/>
<dbReference type="Gene3D" id="2.60.120.10">
    <property type="entry name" value="Jelly Rolls"/>
    <property type="match status" value="1"/>
</dbReference>
<dbReference type="InterPro" id="IPR012807">
    <property type="entry name" value="Anti-sigma_ChrR"/>
</dbReference>
<dbReference type="InterPro" id="IPR041916">
    <property type="entry name" value="Anti_sigma_zinc_sf"/>
</dbReference>
<dbReference type="InterPro" id="IPR014710">
    <property type="entry name" value="RmlC-like_jellyroll"/>
</dbReference>
<dbReference type="InterPro" id="IPR025979">
    <property type="entry name" value="ChrR-like_cupin_dom"/>
</dbReference>
<feature type="domain" description="ChrR-like cupin" evidence="1">
    <location>
        <begin position="106"/>
        <end position="197"/>
    </location>
</feature>